<feature type="signal peptide" evidence="3">
    <location>
        <begin position="1"/>
        <end position="19"/>
    </location>
</feature>
<dbReference type="Proteomes" id="UP001642484">
    <property type="component" value="Unassembled WGS sequence"/>
</dbReference>
<evidence type="ECO:0000313" key="4">
    <source>
        <dbReference type="EMBL" id="CAK9106763.1"/>
    </source>
</evidence>
<feature type="coiled-coil region" evidence="1">
    <location>
        <begin position="28"/>
        <end position="57"/>
    </location>
</feature>
<feature type="chain" id="PRO_5045029565" evidence="3">
    <location>
        <begin position="20"/>
        <end position="138"/>
    </location>
</feature>
<keyword evidence="2" id="KW-0472">Membrane</keyword>
<evidence type="ECO:0000313" key="6">
    <source>
        <dbReference type="Proteomes" id="UP001642484"/>
    </source>
</evidence>
<reference evidence="4 6" key="1">
    <citation type="submission" date="2024-02" db="EMBL/GenBank/DDBJ databases">
        <authorList>
            <person name="Chen Y."/>
            <person name="Shah S."/>
            <person name="Dougan E. K."/>
            <person name="Thang M."/>
            <person name="Chan C."/>
        </authorList>
    </citation>
    <scope>NUCLEOTIDE SEQUENCE [LARGE SCALE GENOMIC DNA]</scope>
</reference>
<proteinExistence type="predicted"/>
<feature type="transmembrane region" description="Helical" evidence="2">
    <location>
        <begin position="56"/>
        <end position="77"/>
    </location>
</feature>
<accession>A0ABP0S329</accession>
<dbReference type="EMBL" id="CAXAMN010028027">
    <property type="protein sequence ID" value="CAK9114558.1"/>
    <property type="molecule type" value="Genomic_DNA"/>
</dbReference>
<organism evidence="4 6">
    <name type="scientific">Durusdinium trenchii</name>
    <dbReference type="NCBI Taxonomy" id="1381693"/>
    <lineage>
        <taxon>Eukaryota</taxon>
        <taxon>Sar</taxon>
        <taxon>Alveolata</taxon>
        <taxon>Dinophyceae</taxon>
        <taxon>Suessiales</taxon>
        <taxon>Symbiodiniaceae</taxon>
        <taxon>Durusdinium</taxon>
    </lineage>
</organism>
<protein>
    <submittedName>
        <fullName evidence="4">Uncharacterized protein</fullName>
    </submittedName>
</protein>
<gene>
    <name evidence="4" type="ORF">CCMP2556_LOCUS49869</name>
    <name evidence="5" type="ORF">CCMP2556_LOCUS52963</name>
</gene>
<keyword evidence="1" id="KW-0175">Coiled coil</keyword>
<comment type="caution">
    <text evidence="4">The sequence shown here is derived from an EMBL/GenBank/DDBJ whole genome shotgun (WGS) entry which is preliminary data.</text>
</comment>
<evidence type="ECO:0000256" key="3">
    <source>
        <dbReference type="SAM" id="SignalP"/>
    </source>
</evidence>
<keyword evidence="2" id="KW-1133">Transmembrane helix</keyword>
<evidence type="ECO:0000256" key="2">
    <source>
        <dbReference type="SAM" id="Phobius"/>
    </source>
</evidence>
<evidence type="ECO:0000256" key="1">
    <source>
        <dbReference type="SAM" id="Coils"/>
    </source>
</evidence>
<sequence length="138" mass="15733">MAWRFWLFLLGLVWDMSLGAGTNKSMELQTLRSALEVAKEKDQKVQAEEEHERVEAAFTSFFGTLLVICLVLALLWMHNRHQQETASVGEHMGTPRPGLPQSFFCTSSSLMRNMRRSCGRGVFFSGRVRTDEHNRAAQ</sequence>
<evidence type="ECO:0000313" key="5">
    <source>
        <dbReference type="EMBL" id="CAK9114558.1"/>
    </source>
</evidence>
<dbReference type="EMBL" id="CAXAMN010026916">
    <property type="protein sequence ID" value="CAK9106763.1"/>
    <property type="molecule type" value="Genomic_DNA"/>
</dbReference>
<keyword evidence="6" id="KW-1185">Reference proteome</keyword>
<keyword evidence="3" id="KW-0732">Signal</keyword>
<name>A0ABP0S329_9DINO</name>
<keyword evidence="2" id="KW-0812">Transmembrane</keyword>